<evidence type="ECO:0000256" key="2">
    <source>
        <dbReference type="SAM" id="MobiDB-lite"/>
    </source>
</evidence>
<evidence type="ECO:0000313" key="3">
    <source>
        <dbReference type="EMBL" id="KAK5016854.1"/>
    </source>
</evidence>
<dbReference type="PANTHER" id="PTHR43520">
    <property type="entry name" value="ATP7, ISOFORM B"/>
    <property type="match status" value="1"/>
</dbReference>
<gene>
    <name evidence="3" type="primary">CCC2_3</name>
    <name evidence="3" type="ORF">LTR16_012821</name>
</gene>
<feature type="non-terminal residue" evidence="3">
    <location>
        <position position="83"/>
    </location>
</feature>
<feature type="region of interest" description="Disordered" evidence="2">
    <location>
        <begin position="58"/>
        <end position="83"/>
    </location>
</feature>
<evidence type="ECO:0000313" key="4">
    <source>
        <dbReference type="Proteomes" id="UP001357485"/>
    </source>
</evidence>
<keyword evidence="1" id="KW-1278">Translocase</keyword>
<organism evidence="3 4">
    <name type="scientific">Cryomyces antarcticus</name>
    <dbReference type="NCBI Taxonomy" id="329879"/>
    <lineage>
        <taxon>Eukaryota</taxon>
        <taxon>Fungi</taxon>
        <taxon>Dikarya</taxon>
        <taxon>Ascomycota</taxon>
        <taxon>Pezizomycotina</taxon>
        <taxon>Dothideomycetes</taxon>
        <taxon>Dothideomycetes incertae sedis</taxon>
        <taxon>Cryomyces</taxon>
    </lineage>
</organism>
<proteinExistence type="predicted"/>
<dbReference type="PANTHER" id="PTHR43520:SF8">
    <property type="entry name" value="P-TYPE CU(+) TRANSPORTER"/>
    <property type="match status" value="1"/>
</dbReference>
<comment type="caution">
    <text evidence="3">The sequence shown here is derived from an EMBL/GenBank/DDBJ whole genome shotgun (WGS) entry which is preliminary data.</text>
</comment>
<name>A0ABR0ITB5_9PEZI</name>
<reference evidence="3 4" key="1">
    <citation type="submission" date="2023-08" db="EMBL/GenBank/DDBJ databases">
        <title>Black Yeasts Isolated from many extreme environments.</title>
        <authorList>
            <person name="Coleine C."/>
            <person name="Stajich J.E."/>
            <person name="Selbmann L."/>
        </authorList>
    </citation>
    <scope>NUCLEOTIDE SEQUENCE [LARGE SCALE GENOMIC DNA]</scope>
    <source>
        <strain evidence="3 4">CCFEE 536</strain>
    </source>
</reference>
<evidence type="ECO:0000256" key="1">
    <source>
        <dbReference type="ARBA" id="ARBA00022967"/>
    </source>
</evidence>
<accession>A0ABR0ITB5</accession>
<dbReference type="EMBL" id="JAVRRA010030494">
    <property type="protein sequence ID" value="KAK5016854.1"/>
    <property type="molecule type" value="Genomic_DNA"/>
</dbReference>
<protein>
    <submittedName>
        <fullName evidence="3">Cu(2+)-transporting P-type ATPase</fullName>
    </submittedName>
</protein>
<keyword evidence="4" id="KW-1185">Reference proteome</keyword>
<dbReference type="Proteomes" id="UP001357485">
    <property type="component" value="Unassembled WGS sequence"/>
</dbReference>
<sequence>MLITFITLGRYLENRAKGQTSKALSQLMNLTPSQATIYADPIEAAKAAEEWDESAGLFTEKNEEKTSARTAAEEMNVPTELIE</sequence>